<keyword evidence="4 7" id="KW-0812">Transmembrane</keyword>
<keyword evidence="5 7" id="KW-1133">Transmembrane helix</keyword>
<protein>
    <submittedName>
        <fullName evidence="8">Cytochrome d ubiquinol oxidase subunit II</fullName>
    </submittedName>
</protein>
<dbReference type="GO" id="GO:0019646">
    <property type="term" value="P:aerobic electron transport chain"/>
    <property type="evidence" value="ECO:0007669"/>
    <property type="project" value="TreeGrafter"/>
</dbReference>
<evidence type="ECO:0000256" key="6">
    <source>
        <dbReference type="ARBA" id="ARBA00023136"/>
    </source>
</evidence>
<feature type="transmembrane region" description="Helical" evidence="7">
    <location>
        <begin position="260"/>
        <end position="279"/>
    </location>
</feature>
<dbReference type="OrthoDB" id="9776710at2"/>
<dbReference type="GO" id="GO:0005886">
    <property type="term" value="C:plasma membrane"/>
    <property type="evidence" value="ECO:0007669"/>
    <property type="project" value="UniProtKB-SubCell"/>
</dbReference>
<feature type="transmembrane region" description="Helical" evidence="7">
    <location>
        <begin position="227"/>
        <end position="248"/>
    </location>
</feature>
<dbReference type="Proteomes" id="UP000325755">
    <property type="component" value="Chromosome"/>
</dbReference>
<evidence type="ECO:0000256" key="4">
    <source>
        <dbReference type="ARBA" id="ARBA00022692"/>
    </source>
</evidence>
<dbReference type="GO" id="GO:0016682">
    <property type="term" value="F:oxidoreductase activity, acting on diphenols and related substances as donors, oxygen as acceptor"/>
    <property type="evidence" value="ECO:0007669"/>
    <property type="project" value="TreeGrafter"/>
</dbReference>
<feature type="transmembrane region" description="Helical" evidence="7">
    <location>
        <begin position="12"/>
        <end position="41"/>
    </location>
</feature>
<dbReference type="InParanoid" id="A0A5Q0BKX4"/>
<dbReference type="PANTHER" id="PTHR43141:SF4">
    <property type="entry name" value="CYTOCHROME BD2 SUBUNIT II"/>
    <property type="match status" value="1"/>
</dbReference>
<dbReference type="AlphaFoldDB" id="A0A5Q0BKX4"/>
<evidence type="ECO:0000256" key="3">
    <source>
        <dbReference type="ARBA" id="ARBA00022475"/>
    </source>
</evidence>
<feature type="transmembrane region" description="Helical" evidence="7">
    <location>
        <begin position="161"/>
        <end position="183"/>
    </location>
</feature>
<reference evidence="8 9" key="1">
    <citation type="submission" date="2019-09" db="EMBL/GenBank/DDBJ databases">
        <title>Ecophysiology of the spiral-shaped methanotroph Methylospira mobilis as revealed by the complete genome sequence.</title>
        <authorList>
            <person name="Oshkin I.Y."/>
            <person name="Dedysh S.N."/>
            <person name="Miroshnikov K."/>
            <person name="Danilova O.V."/>
            <person name="Hakobyan A."/>
            <person name="Liesack W."/>
        </authorList>
    </citation>
    <scope>NUCLEOTIDE SEQUENCE [LARGE SCALE GENOMIC DNA]</scope>
    <source>
        <strain evidence="8 9">Shm1</strain>
    </source>
</reference>
<feature type="transmembrane region" description="Helical" evidence="7">
    <location>
        <begin position="195"/>
        <end position="215"/>
    </location>
</feature>
<name>A0A5Q0BKX4_9GAMM</name>
<dbReference type="PANTHER" id="PTHR43141">
    <property type="entry name" value="CYTOCHROME BD2 SUBUNIT II"/>
    <property type="match status" value="1"/>
</dbReference>
<evidence type="ECO:0000256" key="7">
    <source>
        <dbReference type="SAM" id="Phobius"/>
    </source>
</evidence>
<feature type="transmembrane region" description="Helical" evidence="7">
    <location>
        <begin position="116"/>
        <end position="141"/>
    </location>
</feature>
<keyword evidence="6 7" id="KW-0472">Membrane</keyword>
<sequence length="338" mass="37644">METEIHNLLANIWFFIISLILILYVILDGFDLGVGILTLFARNEEQRTLMMSSLGGVWDANETWLVLLGGALFGAFPIVYATVLHALYVPVMAMLFGLIFRGIALEFRSLGRNKALWNVAFGIGSMTAAASQGFIIGGLLGKMPIVNDVFAGGVWDWLTSYSVTSACAVVVIYLLFGTTYLIIKTEKEIQAVNIRYAQIASMALIVLLLIIIWWVPRLHPYVLDRWAGSPVAFSCVAALLLMAFVMIFSSLRNRREFSPFFWSVVIFILAFSLISLSYYPCIIPAVISVQQAASPSKTLIFMLTGIGMMIPVMLIYNGYQYFVFRGKVTLKNVETVSY</sequence>
<dbReference type="RefSeq" id="WP_153249759.1">
    <property type="nucleotide sequence ID" value="NZ_CP044205.1"/>
</dbReference>
<keyword evidence="9" id="KW-1185">Reference proteome</keyword>
<dbReference type="KEGG" id="mmob:F6R98_15065"/>
<dbReference type="Pfam" id="PF02322">
    <property type="entry name" value="Cyt_bd_oxida_II"/>
    <property type="match status" value="1"/>
</dbReference>
<dbReference type="NCBIfam" id="TIGR00203">
    <property type="entry name" value="cydB"/>
    <property type="match status" value="1"/>
</dbReference>
<evidence type="ECO:0000313" key="9">
    <source>
        <dbReference type="Proteomes" id="UP000325755"/>
    </source>
</evidence>
<dbReference type="EMBL" id="CP044205">
    <property type="protein sequence ID" value="QFY43782.1"/>
    <property type="molecule type" value="Genomic_DNA"/>
</dbReference>
<evidence type="ECO:0000256" key="5">
    <source>
        <dbReference type="ARBA" id="ARBA00022989"/>
    </source>
</evidence>
<evidence type="ECO:0000256" key="2">
    <source>
        <dbReference type="ARBA" id="ARBA00007543"/>
    </source>
</evidence>
<feature type="transmembrane region" description="Helical" evidence="7">
    <location>
        <begin position="86"/>
        <end position="104"/>
    </location>
</feature>
<proteinExistence type="inferred from homology"/>
<accession>A0A5Q0BKX4</accession>
<comment type="subcellular location">
    <subcellularLocation>
        <location evidence="1">Cell membrane</location>
        <topology evidence="1">Multi-pass membrane protein</topology>
    </subcellularLocation>
</comment>
<organism evidence="8 9">
    <name type="scientific">Candidatus Methylospira mobilis</name>
    <dbReference type="NCBI Taxonomy" id="1808979"/>
    <lineage>
        <taxon>Bacteria</taxon>
        <taxon>Pseudomonadati</taxon>
        <taxon>Pseudomonadota</taxon>
        <taxon>Gammaproteobacteria</taxon>
        <taxon>Methylococcales</taxon>
        <taxon>Methylococcaceae</taxon>
        <taxon>Candidatus Methylospira</taxon>
    </lineage>
</organism>
<gene>
    <name evidence="8" type="primary">cydB</name>
    <name evidence="8" type="ORF">F6R98_15065</name>
</gene>
<dbReference type="InterPro" id="IPR003317">
    <property type="entry name" value="Cyt-d_oxidase_su2"/>
</dbReference>
<evidence type="ECO:0000256" key="1">
    <source>
        <dbReference type="ARBA" id="ARBA00004651"/>
    </source>
</evidence>
<comment type="similarity">
    <text evidence="2">Belongs to the cytochrome ubiquinol oxidase subunit 2 family.</text>
</comment>
<dbReference type="GO" id="GO:0070069">
    <property type="term" value="C:cytochrome complex"/>
    <property type="evidence" value="ECO:0007669"/>
    <property type="project" value="TreeGrafter"/>
</dbReference>
<keyword evidence="3" id="KW-1003">Cell membrane</keyword>
<dbReference type="GO" id="GO:0009055">
    <property type="term" value="F:electron transfer activity"/>
    <property type="evidence" value="ECO:0007669"/>
    <property type="project" value="TreeGrafter"/>
</dbReference>
<evidence type="ECO:0000313" key="8">
    <source>
        <dbReference type="EMBL" id="QFY43782.1"/>
    </source>
</evidence>
<feature type="transmembrane region" description="Helical" evidence="7">
    <location>
        <begin position="299"/>
        <end position="319"/>
    </location>
</feature>